<sequence>MSDPKSYLGWKVDYTTPLGEPALIPPDSVTWQVFKNPVALAIGGVCAVLLEFADARIRSGVWDHSVFKTDPIGRSKRTGIAAMVGTYGPASAARRVIQGVTNMHARVSGETPSGEAYRALDPELLDWVSATAAYGFLIAYHRFVRTLTDDEMNRFFAEGEAVARLYGVQHPLRSVEHFNCMMAHLLPRFEPHPINTEFLDIMKSGRAAPGAPKGLQSALVHAAVDILPRPVRQKLQLGKEYDLSALGRLTVKGMAAIAERTPDLNGPAAQAAERLGLPRSFVWKSAPERRRLIEAAGIPATAKEAAA</sequence>
<dbReference type="PANTHER" id="PTHR36151">
    <property type="entry name" value="BLR2777 PROTEIN"/>
    <property type="match status" value="1"/>
</dbReference>
<dbReference type="PATRIC" id="fig|1280954.3.peg.2859"/>
<dbReference type="Pfam" id="PF09995">
    <property type="entry name" value="MPAB_Lcp_cat"/>
    <property type="match status" value="1"/>
</dbReference>
<dbReference type="eggNOG" id="COG3662">
    <property type="taxonomic scope" value="Bacteria"/>
</dbReference>
<dbReference type="InterPro" id="IPR018713">
    <property type="entry name" value="MPAB/Lcp_cat_dom"/>
</dbReference>
<comment type="caution">
    <text evidence="2">The sequence shown here is derived from an EMBL/GenBank/DDBJ whole genome shotgun (WGS) entry which is preliminary data.</text>
</comment>
<keyword evidence="3" id="KW-1185">Reference proteome</keyword>
<dbReference type="RefSeq" id="WP_035600113.1">
    <property type="nucleotide sequence ID" value="NZ_ARYM01000017.1"/>
</dbReference>
<dbReference type="PANTHER" id="PTHR36151:SF3">
    <property type="entry name" value="ER-BOUND OXYGENASE MPAB_MPAB'_RUBBER OXYGENASE CATALYTIC DOMAIN-CONTAINING PROTEIN"/>
    <property type="match status" value="1"/>
</dbReference>
<accession>A0A062VBL4</accession>
<dbReference type="STRING" id="1280954.HPO_14112"/>
<evidence type="ECO:0000259" key="1">
    <source>
        <dbReference type="Pfam" id="PF09995"/>
    </source>
</evidence>
<proteinExistence type="predicted"/>
<dbReference type="GO" id="GO:0016491">
    <property type="term" value="F:oxidoreductase activity"/>
    <property type="evidence" value="ECO:0007669"/>
    <property type="project" value="InterPro"/>
</dbReference>
<evidence type="ECO:0000313" key="3">
    <source>
        <dbReference type="Proteomes" id="UP000027100"/>
    </source>
</evidence>
<evidence type="ECO:0000313" key="2">
    <source>
        <dbReference type="EMBL" id="KCZ97634.1"/>
    </source>
</evidence>
<reference evidence="2 3" key="1">
    <citation type="journal article" date="2014" name="Antonie Van Leeuwenhoek">
        <title>Hyphomonas beringensis sp. nov. and Hyphomonas chukchiensis sp. nov., isolated from surface seawater of the Bering Sea and Chukchi Sea.</title>
        <authorList>
            <person name="Li C."/>
            <person name="Lai Q."/>
            <person name="Li G."/>
            <person name="Dong C."/>
            <person name="Wang J."/>
            <person name="Liao Y."/>
            <person name="Shao Z."/>
        </authorList>
    </citation>
    <scope>NUCLEOTIDE SEQUENCE [LARGE SCALE GENOMIC DNA]</scope>
    <source>
        <strain evidence="2 3">PS728</strain>
    </source>
</reference>
<dbReference type="AlphaFoldDB" id="A0A062VBL4"/>
<gene>
    <name evidence="2" type="ORF">HPO_14112</name>
</gene>
<dbReference type="Proteomes" id="UP000027100">
    <property type="component" value="Unassembled WGS sequence"/>
</dbReference>
<dbReference type="OrthoDB" id="108890at2"/>
<protein>
    <recommendedName>
        <fullName evidence="1">ER-bound oxygenase mpaB/mpaB'/Rubber oxygenase catalytic domain-containing protein</fullName>
    </recommendedName>
</protein>
<feature type="domain" description="ER-bound oxygenase mpaB/mpaB'/Rubber oxygenase catalytic" evidence="1">
    <location>
        <begin position="31"/>
        <end position="247"/>
    </location>
</feature>
<organism evidence="2 3">
    <name type="scientific">Hyphomonas polymorpha PS728</name>
    <dbReference type="NCBI Taxonomy" id="1280954"/>
    <lineage>
        <taxon>Bacteria</taxon>
        <taxon>Pseudomonadati</taxon>
        <taxon>Pseudomonadota</taxon>
        <taxon>Alphaproteobacteria</taxon>
        <taxon>Hyphomonadales</taxon>
        <taxon>Hyphomonadaceae</taxon>
        <taxon>Hyphomonas</taxon>
    </lineage>
</organism>
<dbReference type="EMBL" id="ARYM01000017">
    <property type="protein sequence ID" value="KCZ97634.1"/>
    <property type="molecule type" value="Genomic_DNA"/>
</dbReference>
<name>A0A062VBL4_9PROT</name>